<protein>
    <recommendedName>
        <fullName evidence="1">F-box domain-containing protein</fullName>
    </recommendedName>
</protein>
<dbReference type="AlphaFoldDB" id="A0A4Q9MQE0"/>
<dbReference type="EMBL" id="ML143421">
    <property type="protein sequence ID" value="TBU28451.1"/>
    <property type="molecule type" value="Genomic_DNA"/>
</dbReference>
<feature type="domain" description="F-box" evidence="1">
    <location>
        <begin position="24"/>
        <end position="81"/>
    </location>
</feature>
<gene>
    <name evidence="2" type="ORF">BD311DRAFT_838793</name>
</gene>
<reference evidence="2" key="1">
    <citation type="submission" date="2019-01" db="EMBL/GenBank/DDBJ databases">
        <title>Draft genome sequences of three monokaryotic isolates of the white-rot basidiomycete fungus Dichomitus squalens.</title>
        <authorList>
            <consortium name="DOE Joint Genome Institute"/>
            <person name="Lopez S.C."/>
            <person name="Andreopoulos B."/>
            <person name="Pangilinan J."/>
            <person name="Lipzen A."/>
            <person name="Riley R."/>
            <person name="Ahrendt S."/>
            <person name="Ng V."/>
            <person name="Barry K."/>
            <person name="Daum C."/>
            <person name="Grigoriev I.V."/>
            <person name="Hilden K.S."/>
            <person name="Makela M.R."/>
            <person name="de Vries R.P."/>
        </authorList>
    </citation>
    <scope>NUCLEOTIDE SEQUENCE [LARGE SCALE GENOMIC DNA]</scope>
    <source>
        <strain evidence="2">OM18370.1</strain>
    </source>
</reference>
<name>A0A4Q9MQE0_9APHY</name>
<dbReference type="OrthoDB" id="2753427at2759"/>
<accession>A0A4Q9MQE0</accession>
<dbReference type="PANTHER" id="PTHR38926:SF5">
    <property type="entry name" value="F-BOX AND LEUCINE-RICH REPEAT PROTEIN 6"/>
    <property type="match status" value="1"/>
</dbReference>
<evidence type="ECO:0000313" key="2">
    <source>
        <dbReference type="EMBL" id="TBU28451.1"/>
    </source>
</evidence>
<dbReference type="InterPro" id="IPR001810">
    <property type="entry name" value="F-box_dom"/>
</dbReference>
<sequence>MGSLLLTRPNATRKNGPVVITSHINKLPPELLSRIFHDIQEEKEENFTEITRLTTQWLAILRVCSYWRDVAHATPLLWRTIEIDRSMEWLKRCLTRSATAPLRLRFHHPSRMATASRLLVEHAGRIQGIRVSGRETVKELKSLRLLLVVTLPVLEELQVYVEDAYRLEDRFVLPQNLDVDVGHLPAIRTLKLEGVRFPWTYPLPRYLHTLELRWTSMSLGLYRNDRRKDQTTLSDILDALEACQSLEHIALYCALPRKLHGENQRVRRDRFITWPNLRSALIGGEGRMGEDEFDTDAIRPVLEHIRFPERCDFRLEIESDVPSPYTDCLPDDPLCIPHLEKAVEAAWNGPRLFSCRTASAAPVDHCFDCRERQLVQGQLRVDMDVIAYWRHDEQQTGWEDRALADFCRILGLACLKKLAVAQGPSAQGFVTAFWAFPAVTELSLEHDFSRNAEAESVHNFLFALAGGVMPSDAWNSPMSQGSGPKEGQETNVPLRNLQSLRLLKIAWYDDLADDIERCLWSRVAGGAENLNELHIHVHRARKWVKEERRWEAGPALSAEKELQLRNLERWVDGPVMIS</sequence>
<organism evidence="2">
    <name type="scientific">Dichomitus squalens</name>
    <dbReference type="NCBI Taxonomy" id="114155"/>
    <lineage>
        <taxon>Eukaryota</taxon>
        <taxon>Fungi</taxon>
        <taxon>Dikarya</taxon>
        <taxon>Basidiomycota</taxon>
        <taxon>Agaricomycotina</taxon>
        <taxon>Agaricomycetes</taxon>
        <taxon>Polyporales</taxon>
        <taxon>Polyporaceae</taxon>
        <taxon>Dichomitus</taxon>
    </lineage>
</organism>
<dbReference type="PANTHER" id="PTHR38926">
    <property type="entry name" value="F-BOX DOMAIN CONTAINING PROTEIN, EXPRESSED"/>
    <property type="match status" value="1"/>
</dbReference>
<dbReference type="Proteomes" id="UP000292957">
    <property type="component" value="Unassembled WGS sequence"/>
</dbReference>
<dbReference type="Gene3D" id="1.20.1280.50">
    <property type="match status" value="1"/>
</dbReference>
<dbReference type="Pfam" id="PF12937">
    <property type="entry name" value="F-box-like"/>
    <property type="match status" value="1"/>
</dbReference>
<proteinExistence type="predicted"/>
<evidence type="ECO:0000259" key="1">
    <source>
        <dbReference type="Pfam" id="PF12937"/>
    </source>
</evidence>